<gene>
    <name evidence="8" type="ORF">BN869_000006189_1</name>
    <name evidence="9" type="ORF">IM811_008869</name>
</gene>
<name>A0A0B7K3H1_BIOOC</name>
<proteinExistence type="predicted"/>
<sequence>MSLTNTPVTRLILLGIVSASTLASLLDIKHYFYILVDTHVWRYRQLWRFLIYQLCYTNSTEVLFGVITLYPLRIVERMWGSRKYASFLVVSYLLTSIVLPSLTVVLRPLTAGWFNYIPAGPTPIIFAVLAQYHAMIPHLYKYRIATSQAPPTDETFSGVTFSDKSLKYAIAVHLALLQWPGSLLGAIVGWVVGYSWREGLLPASFVRWRMPGWMLGLRSQRRRGEFEGLRRMLEDEGSASSTGAATGAAQGQSANQPERRRTMGQQIMDQFRDVL</sequence>
<dbReference type="GO" id="GO:0004252">
    <property type="term" value="F:serine-type endopeptidase activity"/>
    <property type="evidence" value="ECO:0007669"/>
    <property type="project" value="InterPro"/>
</dbReference>
<evidence type="ECO:0000256" key="5">
    <source>
        <dbReference type="SAM" id="MobiDB-lite"/>
    </source>
</evidence>
<accession>A0A0B7K3H1</accession>
<dbReference type="SMART" id="SM01160">
    <property type="entry name" value="DUF1751"/>
    <property type="match status" value="1"/>
</dbReference>
<feature type="region of interest" description="Disordered" evidence="5">
    <location>
        <begin position="237"/>
        <end position="261"/>
    </location>
</feature>
<comment type="subcellular location">
    <subcellularLocation>
        <location evidence="1">Membrane</location>
        <topology evidence="1">Multi-pass membrane protein</topology>
    </subcellularLocation>
</comment>
<dbReference type="Proteomes" id="UP000616885">
    <property type="component" value="Unassembled WGS sequence"/>
</dbReference>
<dbReference type="PANTHER" id="PTHR43066">
    <property type="entry name" value="RHOMBOID-RELATED PROTEIN"/>
    <property type="match status" value="1"/>
</dbReference>
<dbReference type="AlphaFoldDB" id="A0A0B7K3H1"/>
<dbReference type="SUPFAM" id="SSF144091">
    <property type="entry name" value="Rhomboid-like"/>
    <property type="match status" value="1"/>
</dbReference>
<dbReference type="Pfam" id="PF01694">
    <property type="entry name" value="Rhomboid"/>
    <property type="match status" value="1"/>
</dbReference>
<evidence type="ECO:0000256" key="2">
    <source>
        <dbReference type="ARBA" id="ARBA00022692"/>
    </source>
</evidence>
<dbReference type="EMBL" id="CDPU01000017">
    <property type="protein sequence ID" value="CEO50132.1"/>
    <property type="molecule type" value="Genomic_DNA"/>
</dbReference>
<evidence type="ECO:0000313" key="9">
    <source>
        <dbReference type="EMBL" id="KAF9757925.1"/>
    </source>
</evidence>
<dbReference type="GO" id="GO:0016020">
    <property type="term" value="C:membrane"/>
    <property type="evidence" value="ECO:0007669"/>
    <property type="project" value="UniProtKB-SubCell"/>
</dbReference>
<reference evidence="9" key="2">
    <citation type="submission" date="2020-10" db="EMBL/GenBank/DDBJ databases">
        <title>High-Quality Genome Resource of Clonostachys rosea strain S41 by Oxford Nanopore Long-Read Sequencing.</title>
        <authorList>
            <person name="Wang H."/>
        </authorList>
    </citation>
    <scope>NUCLEOTIDE SEQUENCE</scope>
    <source>
        <strain evidence="9">S41</strain>
    </source>
</reference>
<protein>
    <recommendedName>
        <fullName evidence="7">Peptidase S54 rhomboid domain-containing protein</fullName>
    </recommendedName>
</protein>
<dbReference type="PANTHER" id="PTHR43066:SF21">
    <property type="entry name" value="UBIQUITIN-ASSOCIATED DOMAIN-CONTAINING PROTEIN 2"/>
    <property type="match status" value="1"/>
</dbReference>
<evidence type="ECO:0000259" key="7">
    <source>
        <dbReference type="Pfam" id="PF01694"/>
    </source>
</evidence>
<evidence type="ECO:0000256" key="1">
    <source>
        <dbReference type="ARBA" id="ARBA00004141"/>
    </source>
</evidence>
<keyword evidence="4 6" id="KW-0472">Membrane</keyword>
<evidence type="ECO:0000256" key="4">
    <source>
        <dbReference type="ARBA" id="ARBA00023136"/>
    </source>
</evidence>
<evidence type="ECO:0000313" key="8">
    <source>
        <dbReference type="EMBL" id="CEO50132.1"/>
    </source>
</evidence>
<feature type="transmembrane region" description="Helical" evidence="6">
    <location>
        <begin position="49"/>
        <end position="72"/>
    </location>
</feature>
<feature type="domain" description="Peptidase S54 rhomboid" evidence="7">
    <location>
        <begin position="44"/>
        <end position="194"/>
    </location>
</feature>
<feature type="transmembrane region" description="Helical" evidence="6">
    <location>
        <begin position="113"/>
        <end position="134"/>
    </location>
</feature>
<dbReference type="Gene3D" id="1.20.1540.10">
    <property type="entry name" value="Rhomboid-like"/>
    <property type="match status" value="1"/>
</dbReference>
<feature type="transmembrane region" description="Helical" evidence="6">
    <location>
        <begin position="170"/>
        <end position="193"/>
    </location>
</feature>
<organism evidence="8">
    <name type="scientific">Bionectria ochroleuca</name>
    <name type="common">Gliocladium roseum</name>
    <dbReference type="NCBI Taxonomy" id="29856"/>
    <lineage>
        <taxon>Eukaryota</taxon>
        <taxon>Fungi</taxon>
        <taxon>Dikarya</taxon>
        <taxon>Ascomycota</taxon>
        <taxon>Pezizomycotina</taxon>
        <taxon>Sordariomycetes</taxon>
        <taxon>Hypocreomycetidae</taxon>
        <taxon>Hypocreales</taxon>
        <taxon>Bionectriaceae</taxon>
        <taxon>Clonostachys</taxon>
    </lineage>
</organism>
<reference evidence="8" key="1">
    <citation type="submission" date="2015-01" db="EMBL/GenBank/DDBJ databases">
        <authorList>
            <person name="Durling Mikael"/>
        </authorList>
    </citation>
    <scope>NUCLEOTIDE SEQUENCE</scope>
</reference>
<evidence type="ECO:0000256" key="3">
    <source>
        <dbReference type="ARBA" id="ARBA00022989"/>
    </source>
</evidence>
<dbReference type="InterPro" id="IPR022764">
    <property type="entry name" value="Peptidase_S54_rhomboid_dom"/>
</dbReference>
<dbReference type="InterPro" id="IPR035952">
    <property type="entry name" value="Rhomboid-like_sf"/>
</dbReference>
<feature type="compositionally biased region" description="Low complexity" evidence="5">
    <location>
        <begin position="238"/>
        <end position="254"/>
    </location>
</feature>
<keyword evidence="3 6" id="KW-1133">Transmembrane helix</keyword>
<keyword evidence="2 6" id="KW-0812">Transmembrane</keyword>
<feature type="transmembrane region" description="Helical" evidence="6">
    <location>
        <begin position="84"/>
        <end position="107"/>
    </location>
</feature>
<dbReference type="EMBL" id="JADCTT010000002">
    <property type="protein sequence ID" value="KAF9757925.1"/>
    <property type="molecule type" value="Genomic_DNA"/>
</dbReference>
<evidence type="ECO:0000256" key="6">
    <source>
        <dbReference type="SAM" id="Phobius"/>
    </source>
</evidence>